<dbReference type="EMBL" id="AONB01000009">
    <property type="protein sequence ID" value="EXJ10929.1"/>
    <property type="molecule type" value="Genomic_DNA"/>
</dbReference>
<protein>
    <recommendedName>
        <fullName evidence="1">ImpA N-terminal domain-containing protein</fullName>
    </recommendedName>
</protein>
<reference evidence="2 3" key="2">
    <citation type="journal article" date="2015" name="Syst. Appl. Microbiol.">
        <title>Nitrincola nitratireducens sp. nov. isolated from a haloalkaline crater lake.</title>
        <authorList>
            <person name="Singh A."/>
            <person name="Vaidya B."/>
            <person name="Tanuku N.R."/>
            <person name="Pinnaka A.K."/>
        </authorList>
    </citation>
    <scope>NUCLEOTIDE SEQUENCE [LARGE SCALE GENOMIC DNA]</scope>
    <source>
        <strain evidence="2 3">AK23</strain>
    </source>
</reference>
<reference evidence="3" key="1">
    <citation type="submission" date="2012-11" db="EMBL/GenBank/DDBJ databases">
        <authorList>
            <person name="Singh A."/>
            <person name="Pinnaka A.K."/>
            <person name="Vaidya B."/>
        </authorList>
    </citation>
    <scope>NUCLEOTIDE SEQUENCE [LARGE SCALE GENOMIC DNA]</scope>
    <source>
        <strain evidence="3">AK23</strain>
    </source>
</reference>
<accession>W9UV38</accession>
<dbReference type="PANTHER" id="PTHR37951">
    <property type="entry name" value="CYTOPLASMIC PROTEIN-RELATED"/>
    <property type="match status" value="1"/>
</dbReference>
<dbReference type="OrthoDB" id="9771118at2"/>
<sequence length="364" mass="41348">MELDMDIKGLHKPISDEFPQGEDLRSGHWREEVYALKDLRNLLRNKERQALSVEDIYAGYPAWQPLFERSVFLLENVSKDLEVMAWVIESALRLDGFKGLAESLTQLEALLTLHWPNLYPKDEDGFESTLFPLTGLNGLSSEGALIMPLRMAPLFMGSPAVSLLDCVKAFEVSETKDPQKKEALKQKGMLDYESVQAQIAELSYERRQGSLSFIEQCVDTFSRIEQFLYDHCGHESPPSSQIKGILQQALDRAVHLAALSDPLETLELPNDLIESKQENLEVASPITAIKANHVNIRNRQDAFILIRKLIVFFKETEPHSPIAYNLERINRWGELSLPELISELITDESARLNFKKITGVEDIN</sequence>
<feature type="domain" description="ImpA N-terminal" evidence="1">
    <location>
        <begin position="12"/>
        <end position="137"/>
    </location>
</feature>
<dbReference type="Proteomes" id="UP000019464">
    <property type="component" value="Unassembled WGS sequence"/>
</dbReference>
<dbReference type="AlphaFoldDB" id="W9UV38"/>
<dbReference type="NCBIfam" id="TIGR03363">
    <property type="entry name" value="VI_chp_8"/>
    <property type="match status" value="1"/>
</dbReference>
<proteinExistence type="predicted"/>
<evidence type="ECO:0000259" key="1">
    <source>
        <dbReference type="Pfam" id="PF06812"/>
    </source>
</evidence>
<comment type="caution">
    <text evidence="2">The sequence shown here is derived from an EMBL/GenBank/DDBJ whole genome shotgun (WGS) entry which is preliminary data.</text>
</comment>
<dbReference type="PANTHER" id="PTHR37951:SF1">
    <property type="entry name" value="TYPE VI SECRETION SYSTEM COMPONENT TSSA1"/>
    <property type="match status" value="1"/>
</dbReference>
<dbReference type="Pfam" id="PF06812">
    <property type="entry name" value="ImpA_N"/>
    <property type="match status" value="1"/>
</dbReference>
<evidence type="ECO:0000313" key="3">
    <source>
        <dbReference type="Proteomes" id="UP000019464"/>
    </source>
</evidence>
<evidence type="ECO:0000313" key="2">
    <source>
        <dbReference type="EMBL" id="EXJ10929.1"/>
    </source>
</evidence>
<dbReference type="InterPro" id="IPR010657">
    <property type="entry name" value="ImpA_N"/>
</dbReference>
<organism evidence="2 3">
    <name type="scientific">Nitrincola nitratireducens</name>
    <dbReference type="NCBI Taxonomy" id="1229521"/>
    <lineage>
        <taxon>Bacteria</taxon>
        <taxon>Pseudomonadati</taxon>
        <taxon>Pseudomonadota</taxon>
        <taxon>Gammaproteobacteria</taxon>
        <taxon>Oceanospirillales</taxon>
        <taxon>Oceanospirillaceae</taxon>
        <taxon>Nitrincola</taxon>
    </lineage>
</organism>
<gene>
    <name evidence="2" type="ORF">D791_02027</name>
</gene>
<keyword evidence="3" id="KW-1185">Reference proteome</keyword>
<name>W9UV38_9GAMM</name>
<dbReference type="InterPro" id="IPR017740">
    <property type="entry name" value="TssA-like"/>
</dbReference>
<dbReference type="RefSeq" id="WP_036510708.1">
    <property type="nucleotide sequence ID" value="NZ_AONB01000009.1"/>
</dbReference>
<dbReference type="PATRIC" id="fig|1229521.3.peg.2049"/>
<dbReference type="STRING" id="1229521.D791_02027"/>